<evidence type="ECO:0000313" key="2">
    <source>
        <dbReference type="EMBL" id="QIS09772.1"/>
    </source>
</evidence>
<keyword evidence="3" id="KW-1185">Reference proteome</keyword>
<dbReference type="EMBL" id="CP046172">
    <property type="protein sequence ID" value="QIS09772.1"/>
    <property type="molecule type" value="Genomic_DNA"/>
</dbReference>
<dbReference type="AlphaFoldDB" id="A0A6G9Y973"/>
<reference evidence="2 3" key="1">
    <citation type="journal article" date="2019" name="ACS Chem. Biol.">
        <title>Identification and Mobilization of a Cryptic Antibiotic Biosynthesis Gene Locus from a Human-Pathogenic Nocardia Isolate.</title>
        <authorList>
            <person name="Herisse M."/>
            <person name="Ishida K."/>
            <person name="Porter J.L."/>
            <person name="Howden B."/>
            <person name="Hertweck C."/>
            <person name="Stinear T.P."/>
            <person name="Pidot S.J."/>
        </authorList>
    </citation>
    <scope>NUCLEOTIDE SEQUENCE [LARGE SCALE GENOMIC DNA]</scope>
    <source>
        <strain evidence="2 3">AUSMDU00012717</strain>
    </source>
</reference>
<evidence type="ECO:0000313" key="3">
    <source>
        <dbReference type="Proteomes" id="UP000503540"/>
    </source>
</evidence>
<accession>A0A6G9Y973</accession>
<proteinExistence type="predicted"/>
<organism evidence="2 3">
    <name type="scientific">Nocardia arthritidis</name>
    <dbReference type="NCBI Taxonomy" id="228602"/>
    <lineage>
        <taxon>Bacteria</taxon>
        <taxon>Bacillati</taxon>
        <taxon>Actinomycetota</taxon>
        <taxon>Actinomycetes</taxon>
        <taxon>Mycobacteriales</taxon>
        <taxon>Nocardiaceae</taxon>
        <taxon>Nocardia</taxon>
    </lineage>
</organism>
<name>A0A6G9Y973_9NOCA</name>
<keyword evidence="1" id="KW-0472">Membrane</keyword>
<dbReference type="RefSeq" id="WP_167472831.1">
    <property type="nucleotide sequence ID" value="NZ_CP046172.1"/>
</dbReference>
<gene>
    <name evidence="2" type="ORF">F5544_09360</name>
</gene>
<keyword evidence="1" id="KW-0812">Transmembrane</keyword>
<keyword evidence="1" id="KW-1133">Transmembrane helix</keyword>
<dbReference type="KEGG" id="nah:F5544_09360"/>
<sequence length="76" mass="8427">MTTMQVFASRITARMLAKADDPRLRGLDVRIVLRDAVAALPAWYRYAIVVRWILATAGSIAVIVLLSSRSADTYFA</sequence>
<dbReference type="Proteomes" id="UP000503540">
    <property type="component" value="Chromosome"/>
</dbReference>
<evidence type="ECO:0000256" key="1">
    <source>
        <dbReference type="SAM" id="Phobius"/>
    </source>
</evidence>
<protein>
    <submittedName>
        <fullName evidence="2">Uncharacterized protein</fullName>
    </submittedName>
</protein>
<feature type="transmembrane region" description="Helical" evidence="1">
    <location>
        <begin position="43"/>
        <end position="66"/>
    </location>
</feature>